<dbReference type="Proteomes" id="UP000188273">
    <property type="component" value="Chromosome"/>
</dbReference>
<evidence type="ECO:0000259" key="2">
    <source>
        <dbReference type="Pfam" id="PF03781"/>
    </source>
</evidence>
<dbReference type="PANTHER" id="PTHR23150:SF19">
    <property type="entry name" value="FORMYLGLYCINE-GENERATING ENZYME"/>
    <property type="match status" value="1"/>
</dbReference>
<dbReference type="InterPro" id="IPR016187">
    <property type="entry name" value="CTDL_fold"/>
</dbReference>
<dbReference type="InterPro" id="IPR005532">
    <property type="entry name" value="SUMF_dom"/>
</dbReference>
<dbReference type="OrthoDB" id="581243at2"/>
<keyword evidence="4" id="KW-1185">Reference proteome</keyword>
<proteinExistence type="predicted"/>
<dbReference type="AlphaFoldDB" id="A0A1Q2HQW0"/>
<evidence type="ECO:0000256" key="1">
    <source>
        <dbReference type="SAM" id="SignalP"/>
    </source>
</evidence>
<keyword evidence="1" id="KW-0732">Signal</keyword>
<dbReference type="RefSeq" id="WP_077540511.1">
    <property type="nucleotide sequence ID" value="NZ_CP019633.1"/>
</dbReference>
<dbReference type="STRING" id="1940790.L21SP3_01657"/>
<gene>
    <name evidence="3" type="ORF">L21SP3_01657</name>
</gene>
<dbReference type="EMBL" id="CP019633">
    <property type="protein sequence ID" value="AQQ09838.1"/>
    <property type="molecule type" value="Genomic_DNA"/>
</dbReference>
<accession>A0A1Q2HQW0</accession>
<evidence type="ECO:0000313" key="3">
    <source>
        <dbReference type="EMBL" id="AQQ09838.1"/>
    </source>
</evidence>
<name>A0A1Q2HQW0_9BACT</name>
<dbReference type="KEGG" id="pbu:L21SP3_01657"/>
<dbReference type="Pfam" id="PF03781">
    <property type="entry name" value="FGE-sulfatase"/>
    <property type="match status" value="1"/>
</dbReference>
<dbReference type="InterPro" id="IPR042095">
    <property type="entry name" value="SUMF_sf"/>
</dbReference>
<reference evidence="4" key="1">
    <citation type="submission" date="2017-02" db="EMBL/GenBank/DDBJ databases">
        <title>Comparative genomics and description of representatives of a novel lineage of planctomycetes thriving in anoxic sediments.</title>
        <authorList>
            <person name="Spring S."/>
            <person name="Bunk B."/>
            <person name="Sproer C."/>
            <person name="Klenk H.-P."/>
        </authorList>
    </citation>
    <scope>NUCLEOTIDE SEQUENCE [LARGE SCALE GENOMIC DNA]</scope>
    <source>
        <strain evidence="4">L21-RPul-D3</strain>
    </source>
</reference>
<dbReference type="NCBIfam" id="TIGR02595">
    <property type="entry name" value="PEP_CTERM"/>
    <property type="match status" value="1"/>
</dbReference>
<dbReference type="Gene3D" id="3.90.1580.10">
    <property type="entry name" value="paralog of FGE (formylglycine-generating enzyme)"/>
    <property type="match status" value="1"/>
</dbReference>
<dbReference type="InterPro" id="IPR051043">
    <property type="entry name" value="Sulfatase_Mod_Factor_Kinase"/>
</dbReference>
<dbReference type="PANTHER" id="PTHR23150">
    <property type="entry name" value="SULFATASE MODIFYING FACTOR 1, 2"/>
    <property type="match status" value="1"/>
</dbReference>
<organism evidence="3 4">
    <name type="scientific">Sedimentisphaera cyanobacteriorum</name>
    <dbReference type="NCBI Taxonomy" id="1940790"/>
    <lineage>
        <taxon>Bacteria</taxon>
        <taxon>Pseudomonadati</taxon>
        <taxon>Planctomycetota</taxon>
        <taxon>Phycisphaerae</taxon>
        <taxon>Sedimentisphaerales</taxon>
        <taxon>Sedimentisphaeraceae</taxon>
        <taxon>Sedimentisphaera</taxon>
    </lineage>
</organism>
<feature type="signal peptide" evidence="1">
    <location>
        <begin position="1"/>
        <end position="20"/>
    </location>
</feature>
<protein>
    <submittedName>
        <fullName evidence="3">Aerobic sulfatase maturase family protein</fullName>
    </submittedName>
</protein>
<sequence length="285" mass="30335" precursor="true">MRSLLAVCLCVCFISGISFAGTVTVGGIDLDFVTIGNAGNAADSTGYGAVDYAYQIGKYEITNGQWNAFVSAAGAPTGNPSHAYDGSAYWTGTNVPTNSVSWYEAAQFCNYLTSGDRYSGAYNFSQSGDFLGVDRASAISAYGTTYVIPTEDEWYKAAYYTGSGYSLYANGTNTAPIAGTDTNYDYVIGQPWEVGVGNGTQEQNGTYDMMGNVWEWNEALISGPSRGIRGGSYYVSDFDLSSSIRGSGYPNNESISVGFRVASVPEPCSLVLLGLGGLALRYRKR</sequence>
<feature type="chain" id="PRO_5010385247" evidence="1">
    <location>
        <begin position="21"/>
        <end position="285"/>
    </location>
</feature>
<evidence type="ECO:0000313" key="4">
    <source>
        <dbReference type="Proteomes" id="UP000188273"/>
    </source>
</evidence>
<dbReference type="SUPFAM" id="SSF56436">
    <property type="entry name" value="C-type lectin-like"/>
    <property type="match status" value="1"/>
</dbReference>
<feature type="domain" description="Sulfatase-modifying factor enzyme-like" evidence="2">
    <location>
        <begin position="52"/>
        <end position="262"/>
    </location>
</feature>
<dbReference type="InterPro" id="IPR013424">
    <property type="entry name" value="Ice-binding_C"/>
</dbReference>
<dbReference type="GO" id="GO:0120147">
    <property type="term" value="F:formylglycine-generating oxidase activity"/>
    <property type="evidence" value="ECO:0007669"/>
    <property type="project" value="TreeGrafter"/>
</dbReference>